<dbReference type="Proteomes" id="UP001470023">
    <property type="component" value="Unassembled WGS sequence"/>
</dbReference>
<gene>
    <name evidence="1" type="ORF">ABT272_39675</name>
</gene>
<organism evidence="1 2">
    <name type="scientific">Streptomyces sp. 900105245</name>
    <dbReference type="NCBI Taxonomy" id="3154379"/>
    <lineage>
        <taxon>Bacteria</taxon>
        <taxon>Bacillati</taxon>
        <taxon>Actinomycetota</taxon>
        <taxon>Actinomycetes</taxon>
        <taxon>Kitasatosporales</taxon>
        <taxon>Streptomycetaceae</taxon>
        <taxon>Streptomyces</taxon>
    </lineage>
</organism>
<name>A0ABV1UJ75_9ACTN</name>
<evidence type="ECO:0000313" key="1">
    <source>
        <dbReference type="EMBL" id="MER6433783.1"/>
    </source>
</evidence>
<reference evidence="1 2" key="1">
    <citation type="submission" date="2024-06" db="EMBL/GenBank/DDBJ databases">
        <title>The Natural Products Discovery Center: Release of the First 8490 Sequenced Strains for Exploring Actinobacteria Biosynthetic Diversity.</title>
        <authorList>
            <person name="Kalkreuter E."/>
            <person name="Kautsar S.A."/>
            <person name="Yang D."/>
            <person name="Bader C.D."/>
            <person name="Teijaro C.N."/>
            <person name="Fluegel L."/>
            <person name="Davis C.M."/>
            <person name="Simpson J.R."/>
            <person name="Lauterbach L."/>
            <person name="Steele A.D."/>
            <person name="Gui C."/>
            <person name="Meng S."/>
            <person name="Li G."/>
            <person name="Viehrig K."/>
            <person name="Ye F."/>
            <person name="Su P."/>
            <person name="Kiefer A.F."/>
            <person name="Nichols A."/>
            <person name="Cepeda A.J."/>
            <person name="Yan W."/>
            <person name="Fan B."/>
            <person name="Jiang Y."/>
            <person name="Adhikari A."/>
            <person name="Zheng C.-J."/>
            <person name="Schuster L."/>
            <person name="Cowan T.M."/>
            <person name="Smanski M.J."/>
            <person name="Chevrette M.G."/>
            <person name="De Carvalho L.P.S."/>
            <person name="Shen B."/>
        </authorList>
    </citation>
    <scope>NUCLEOTIDE SEQUENCE [LARGE SCALE GENOMIC DNA]</scope>
    <source>
        <strain evidence="1 2">NPDC001166</strain>
    </source>
</reference>
<protein>
    <submittedName>
        <fullName evidence="1">Uncharacterized protein</fullName>
    </submittedName>
</protein>
<sequence>MRTLLPFKRPLAHAFHYYAFPLGILAEHPEAEDWVLSNYIHVVANEAAPLPFTFQIYDYSISPWLEVLRLNREWCTAHDDITKIVRDAVSLNFYVYLTLNERYVPERIAYQGQTDYAHDILIRGVDDQKDTFDIVGYDYQQMFRCTDLPQEDLFTAYHNTGPDPFYDVPLTMYRYNPLGSYRFDIGFIARSIGEYLESYDISRHFQGLRGPEGGVHGMESYGLLEHYLDSYGRGMIEYDIRRLQVLWEHKRLMVARMRRCADFVPDVGDLMTAYQRVERLAWTLRTMMIAHGTGHASGDFQTEAKTVLDDIRTTEQNVLAALVICLEAALQRGGGLHK</sequence>
<comment type="caution">
    <text evidence="1">The sequence shown here is derived from an EMBL/GenBank/DDBJ whole genome shotgun (WGS) entry which is preliminary data.</text>
</comment>
<dbReference type="EMBL" id="JBEPAZ010000069">
    <property type="protein sequence ID" value="MER6433783.1"/>
    <property type="molecule type" value="Genomic_DNA"/>
</dbReference>
<proteinExistence type="predicted"/>
<accession>A0ABV1UJ75</accession>
<evidence type="ECO:0000313" key="2">
    <source>
        <dbReference type="Proteomes" id="UP001470023"/>
    </source>
</evidence>
<dbReference type="RefSeq" id="WP_352065796.1">
    <property type="nucleotide sequence ID" value="NZ_JBEPAZ010000069.1"/>
</dbReference>
<keyword evidence="2" id="KW-1185">Reference proteome</keyword>